<dbReference type="Proteomes" id="UP000601099">
    <property type="component" value="Unassembled WGS sequence"/>
</dbReference>
<dbReference type="RefSeq" id="WP_196953330.1">
    <property type="nucleotide sequence ID" value="NZ_JADWYK010000001.1"/>
</dbReference>
<name>A0ABS0KWS0_9BACT</name>
<dbReference type="EMBL" id="JADWYK010000001">
    <property type="protein sequence ID" value="MBG8552290.1"/>
    <property type="molecule type" value="Genomic_DNA"/>
</dbReference>
<gene>
    <name evidence="1" type="ORF">I5L79_01965</name>
</gene>
<proteinExistence type="predicted"/>
<comment type="caution">
    <text evidence="1">The sequence shown here is derived from an EMBL/GenBank/DDBJ whole genome shotgun (WGS) entry which is preliminary data.</text>
</comment>
<evidence type="ECO:0000313" key="2">
    <source>
        <dbReference type="Proteomes" id="UP000601099"/>
    </source>
</evidence>
<dbReference type="InterPro" id="IPR011330">
    <property type="entry name" value="Glyco_hydro/deAcase_b/a-brl"/>
</dbReference>
<sequence>MTQQVPQQEQEKGRFVISLDFEINWGVRDQQTLAQYGQNLLGVRQAIPAMLALFEEFGLRVTWATVGLLFFRTKQEMLSHLPAIRPDYVDSNLSPYLVMDQVGPDEATDPYHFGYSLIEKIRSTPGQEMATHTFCHYYCLERGQTAESFRADLEAAVQTAREQGITLRSLVFPRNQYNAEYISVCEELGITSYRGNESSWIYKERNEEQQSLYKRGARLLDAYLDLSGPNCHSLTDIARQFPYNIPASRFLRPWSGRLQALEGLRLRRILQGMEYAARHGQVFHLWWHPHNFGANIPQNMAVLRRIAEHYRKLQRTYGMVSQSMGDLASELQQNNPSTSVV</sequence>
<organism evidence="1 2">
    <name type="scientific">Hymenobacter guriensis</name>
    <dbReference type="NCBI Taxonomy" id="2793065"/>
    <lineage>
        <taxon>Bacteria</taxon>
        <taxon>Pseudomonadati</taxon>
        <taxon>Bacteroidota</taxon>
        <taxon>Cytophagia</taxon>
        <taxon>Cytophagales</taxon>
        <taxon>Hymenobacteraceae</taxon>
        <taxon>Hymenobacter</taxon>
    </lineage>
</organism>
<evidence type="ECO:0000313" key="1">
    <source>
        <dbReference type="EMBL" id="MBG8552290.1"/>
    </source>
</evidence>
<accession>A0ABS0KWS0</accession>
<dbReference type="CDD" id="cd10929">
    <property type="entry name" value="CE4_u5"/>
    <property type="match status" value="1"/>
</dbReference>
<protein>
    <submittedName>
        <fullName evidence="1">Polysaccharide deacetylase family protein</fullName>
    </submittedName>
</protein>
<dbReference type="Gene3D" id="3.20.20.370">
    <property type="entry name" value="Glycoside hydrolase/deacetylase"/>
    <property type="match status" value="1"/>
</dbReference>
<keyword evidence="2" id="KW-1185">Reference proteome</keyword>
<dbReference type="SUPFAM" id="SSF88713">
    <property type="entry name" value="Glycoside hydrolase/deacetylase"/>
    <property type="match status" value="1"/>
</dbReference>
<reference evidence="1 2" key="1">
    <citation type="submission" date="2020-11" db="EMBL/GenBank/DDBJ databases">
        <title>Hymenobacter sp.</title>
        <authorList>
            <person name="Kim M.K."/>
        </authorList>
    </citation>
    <scope>NUCLEOTIDE SEQUENCE [LARGE SCALE GENOMIC DNA]</scope>
    <source>
        <strain evidence="1 2">BT594</strain>
    </source>
</reference>